<keyword evidence="9" id="KW-0812">Transmembrane</keyword>
<evidence type="ECO:0000256" key="6">
    <source>
        <dbReference type="ARBA" id="ARBA00023277"/>
    </source>
</evidence>
<evidence type="ECO:0000256" key="3">
    <source>
        <dbReference type="ARBA" id="ARBA00012601"/>
    </source>
</evidence>
<dbReference type="PANTHER" id="PTHR22298">
    <property type="entry name" value="ENDO-1,4-BETA-GLUCANASE"/>
    <property type="match status" value="1"/>
</dbReference>
<dbReference type="AlphaFoldDB" id="F6RXE4"/>
<protein>
    <recommendedName>
        <fullName evidence="3">cellulase</fullName>
        <ecNumber evidence="3">3.2.1.4</ecNumber>
    </recommendedName>
</protein>
<evidence type="ECO:0000256" key="8">
    <source>
        <dbReference type="ARBA" id="ARBA00023326"/>
    </source>
</evidence>
<feature type="transmembrane region" description="Helical" evidence="9">
    <location>
        <begin position="205"/>
        <end position="224"/>
    </location>
</feature>
<dbReference type="SUPFAM" id="SSF48208">
    <property type="entry name" value="Six-hairpin glycosidases"/>
    <property type="match status" value="1"/>
</dbReference>
<evidence type="ECO:0000256" key="7">
    <source>
        <dbReference type="ARBA" id="ARBA00023295"/>
    </source>
</evidence>
<keyword evidence="12" id="KW-1185">Reference proteome</keyword>
<reference evidence="11" key="3">
    <citation type="submission" date="2025-08" db="UniProtKB">
        <authorList>
            <consortium name="Ensembl"/>
        </authorList>
    </citation>
    <scope>IDENTIFICATION</scope>
</reference>
<dbReference type="EMBL" id="EAAA01000150">
    <property type="status" value="NOT_ANNOTATED_CDS"/>
    <property type="molecule type" value="Genomic_DNA"/>
</dbReference>
<reference evidence="11" key="4">
    <citation type="submission" date="2025-09" db="UniProtKB">
        <authorList>
            <consortium name="Ensembl"/>
        </authorList>
    </citation>
    <scope>IDENTIFICATION</scope>
</reference>
<comment type="catalytic activity">
    <reaction evidence="1">
        <text>Endohydrolysis of (1-&gt;4)-beta-D-glucosidic linkages in cellulose, lichenin and cereal beta-D-glucans.</text>
        <dbReference type="EC" id="3.2.1.4"/>
    </reaction>
</comment>
<proteinExistence type="inferred from homology"/>
<keyword evidence="9" id="KW-1133">Transmembrane helix</keyword>
<reference evidence="12" key="1">
    <citation type="journal article" date="2002" name="Science">
        <title>The draft genome of Ciona intestinalis: insights into chordate and vertebrate origins.</title>
        <authorList>
            <person name="Dehal P."/>
            <person name="Satou Y."/>
            <person name="Campbell R.K."/>
            <person name="Chapman J."/>
            <person name="Degnan B."/>
            <person name="De Tomaso A."/>
            <person name="Davidson B."/>
            <person name="Di Gregorio A."/>
            <person name="Gelpke M."/>
            <person name="Goodstein D.M."/>
            <person name="Harafuji N."/>
            <person name="Hastings K.E."/>
            <person name="Ho I."/>
            <person name="Hotta K."/>
            <person name="Huang W."/>
            <person name="Kawashima T."/>
            <person name="Lemaire P."/>
            <person name="Martinez D."/>
            <person name="Meinertzhagen I.A."/>
            <person name="Necula S."/>
            <person name="Nonaka M."/>
            <person name="Putnam N."/>
            <person name="Rash S."/>
            <person name="Saiga H."/>
            <person name="Satake M."/>
            <person name="Terry A."/>
            <person name="Yamada L."/>
            <person name="Wang H.G."/>
            <person name="Awazu S."/>
            <person name="Azumi K."/>
            <person name="Boore J."/>
            <person name="Branno M."/>
            <person name="Chin-Bow S."/>
            <person name="DeSantis R."/>
            <person name="Doyle S."/>
            <person name="Francino P."/>
            <person name="Keys D.N."/>
            <person name="Haga S."/>
            <person name="Hayashi H."/>
            <person name="Hino K."/>
            <person name="Imai K.S."/>
            <person name="Inaba K."/>
            <person name="Kano S."/>
            <person name="Kobayashi K."/>
            <person name="Kobayashi M."/>
            <person name="Lee B.I."/>
            <person name="Makabe K.W."/>
            <person name="Manohar C."/>
            <person name="Matassi G."/>
            <person name="Medina M."/>
            <person name="Mochizuki Y."/>
            <person name="Mount S."/>
            <person name="Morishita T."/>
            <person name="Miura S."/>
            <person name="Nakayama A."/>
            <person name="Nishizaka S."/>
            <person name="Nomoto H."/>
            <person name="Ohta F."/>
            <person name="Oishi K."/>
            <person name="Rigoutsos I."/>
            <person name="Sano M."/>
            <person name="Sasaki A."/>
            <person name="Sasakura Y."/>
            <person name="Shoguchi E."/>
            <person name="Shin-i T."/>
            <person name="Spagnuolo A."/>
            <person name="Stainier D."/>
            <person name="Suzuki M.M."/>
            <person name="Tassy O."/>
            <person name="Takatori N."/>
            <person name="Tokuoka M."/>
            <person name="Yagi K."/>
            <person name="Yoshizaki F."/>
            <person name="Wada S."/>
            <person name="Zhang C."/>
            <person name="Hyatt P.D."/>
            <person name="Larimer F."/>
            <person name="Detter C."/>
            <person name="Doggett N."/>
            <person name="Glavina T."/>
            <person name="Hawkins T."/>
            <person name="Richardson P."/>
            <person name="Lucas S."/>
            <person name="Kohara Y."/>
            <person name="Levine M."/>
            <person name="Satoh N."/>
            <person name="Rokhsar D.S."/>
        </authorList>
    </citation>
    <scope>NUCLEOTIDE SEQUENCE [LARGE SCALE GENOMIC DNA]</scope>
</reference>
<keyword evidence="7" id="KW-0326">Glycosidase</keyword>
<evidence type="ECO:0000256" key="1">
    <source>
        <dbReference type="ARBA" id="ARBA00000966"/>
    </source>
</evidence>
<dbReference type="GeneTree" id="ENSGT00530000064776"/>
<dbReference type="InterPro" id="IPR008928">
    <property type="entry name" value="6-hairpin_glycosidase_sf"/>
</dbReference>
<dbReference type="Ensembl" id="ENSCINT00000010653.3">
    <property type="protein sequence ID" value="ENSCINP00000010653.3"/>
    <property type="gene ID" value="ENSCING00000023982.1"/>
</dbReference>
<feature type="domain" description="Glycoside hydrolase family 9" evidence="10">
    <location>
        <begin position="5"/>
        <end position="184"/>
    </location>
</feature>
<evidence type="ECO:0000313" key="12">
    <source>
        <dbReference type="Proteomes" id="UP000008144"/>
    </source>
</evidence>
<dbReference type="GO" id="GO:0030245">
    <property type="term" value="P:cellulose catabolic process"/>
    <property type="evidence" value="ECO:0007669"/>
    <property type="project" value="UniProtKB-KW"/>
</dbReference>
<name>F6RXE4_CIOIN</name>
<keyword evidence="9" id="KW-0472">Membrane</keyword>
<dbReference type="GO" id="GO:0008810">
    <property type="term" value="F:cellulase activity"/>
    <property type="evidence" value="ECO:0007669"/>
    <property type="project" value="UniProtKB-EC"/>
</dbReference>
<evidence type="ECO:0000256" key="9">
    <source>
        <dbReference type="SAM" id="Phobius"/>
    </source>
</evidence>
<dbReference type="Gene3D" id="1.50.10.10">
    <property type="match status" value="1"/>
</dbReference>
<dbReference type="HOGENOM" id="CLU_1219336_0_0_1"/>
<keyword evidence="6" id="KW-0119">Carbohydrate metabolism</keyword>
<keyword evidence="5" id="KW-0136">Cellulose degradation</keyword>
<evidence type="ECO:0000256" key="5">
    <source>
        <dbReference type="ARBA" id="ARBA00023001"/>
    </source>
</evidence>
<evidence type="ECO:0000313" key="11">
    <source>
        <dbReference type="Ensembl" id="ENSCINP00000010653.3"/>
    </source>
</evidence>
<dbReference type="InterPro" id="IPR012341">
    <property type="entry name" value="6hp_glycosidase-like_sf"/>
</dbReference>
<dbReference type="Pfam" id="PF00759">
    <property type="entry name" value="Glyco_hydro_9"/>
    <property type="match status" value="1"/>
</dbReference>
<dbReference type="InterPro" id="IPR001701">
    <property type="entry name" value="Glyco_hydro_9"/>
</dbReference>
<accession>F6RXE4</accession>
<evidence type="ECO:0000256" key="2">
    <source>
        <dbReference type="ARBA" id="ARBA00007072"/>
    </source>
</evidence>
<dbReference type="InParanoid" id="F6RXE4"/>
<sequence length="227" mass="25380">MAHSREFSWDVKSAAVQLLVDESERQSLYPRVATYCNWLLNDADKTPDGLLILHERYPAKYAANAAFLLMLAYRKFPNAQNAKGWRDAGIRQISYLLGGNKKRQSFVVGFGRISPTQPLHKGSSCPLPPNRCGHTFKNRDQPNPNILYGALVGGPTPLDDFSDLRTEEEQSRVSLDANAGFQAAVAGIIHLKLNQLLSSGCITTVSVQLVFLSFFFTYFITHILRFD</sequence>
<evidence type="ECO:0000259" key="10">
    <source>
        <dbReference type="Pfam" id="PF00759"/>
    </source>
</evidence>
<keyword evidence="4" id="KW-0378">Hydrolase</keyword>
<dbReference type="EC" id="3.2.1.4" evidence="3"/>
<dbReference type="STRING" id="7719.ENSCINP00000010653"/>
<evidence type="ECO:0000256" key="4">
    <source>
        <dbReference type="ARBA" id="ARBA00022801"/>
    </source>
</evidence>
<organism evidence="11 12">
    <name type="scientific">Ciona intestinalis</name>
    <name type="common">Transparent sea squirt</name>
    <name type="synonym">Ascidia intestinalis</name>
    <dbReference type="NCBI Taxonomy" id="7719"/>
    <lineage>
        <taxon>Eukaryota</taxon>
        <taxon>Metazoa</taxon>
        <taxon>Chordata</taxon>
        <taxon>Tunicata</taxon>
        <taxon>Ascidiacea</taxon>
        <taxon>Phlebobranchia</taxon>
        <taxon>Cionidae</taxon>
        <taxon>Ciona</taxon>
    </lineage>
</organism>
<dbReference type="Proteomes" id="UP000008144">
    <property type="component" value="Chromosome 1"/>
</dbReference>
<reference evidence="11" key="2">
    <citation type="journal article" date="2008" name="Genome Biol.">
        <title>Improved genome assembly and evidence-based global gene model set for the chordate Ciona intestinalis: new insight into intron and operon populations.</title>
        <authorList>
            <person name="Satou Y."/>
            <person name="Mineta K."/>
            <person name="Ogasawara M."/>
            <person name="Sasakura Y."/>
            <person name="Shoguchi E."/>
            <person name="Ueno K."/>
            <person name="Yamada L."/>
            <person name="Matsumoto J."/>
            <person name="Wasserscheid J."/>
            <person name="Dewar K."/>
            <person name="Wiley G.B."/>
            <person name="Macmil S.L."/>
            <person name="Roe B.A."/>
            <person name="Zeller R.W."/>
            <person name="Hastings K.E."/>
            <person name="Lemaire P."/>
            <person name="Lindquist E."/>
            <person name="Endo T."/>
            <person name="Hotta K."/>
            <person name="Inaba K."/>
        </authorList>
    </citation>
    <scope>NUCLEOTIDE SEQUENCE [LARGE SCALE GENOMIC DNA]</scope>
    <source>
        <strain evidence="11">wild type</strain>
    </source>
</reference>
<keyword evidence="8" id="KW-0624">Polysaccharide degradation</keyword>
<comment type="similarity">
    <text evidence="2">Belongs to the glycosyl hydrolase 9 (cellulase E) family.</text>
</comment>